<comment type="caution">
    <text evidence="1">The sequence shown here is derived from an EMBL/GenBank/DDBJ whole genome shotgun (WGS) entry which is preliminary data.</text>
</comment>
<dbReference type="EMBL" id="QGDT01000001">
    <property type="protein sequence ID" value="PWJ60496.1"/>
    <property type="molecule type" value="Genomic_DNA"/>
</dbReference>
<keyword evidence="2" id="KW-1185">Reference proteome</keyword>
<evidence type="ECO:0000313" key="1">
    <source>
        <dbReference type="EMBL" id="PWJ60496.1"/>
    </source>
</evidence>
<dbReference type="Proteomes" id="UP000245880">
    <property type="component" value="Unassembled WGS sequence"/>
</dbReference>
<proteinExistence type="predicted"/>
<accession>A0A316AT22</accession>
<reference evidence="1 2" key="1">
    <citation type="submission" date="2018-03" db="EMBL/GenBank/DDBJ databases">
        <title>Genomic Encyclopedia of Archaeal and Bacterial Type Strains, Phase II (KMG-II): from individual species to whole genera.</title>
        <authorList>
            <person name="Goeker M."/>
        </authorList>
    </citation>
    <scope>NUCLEOTIDE SEQUENCE [LARGE SCALE GENOMIC DNA]</scope>
    <source>
        <strain evidence="1 2">DSM 100346</strain>
    </source>
</reference>
<name>A0A316AT22_9BACT</name>
<protein>
    <submittedName>
        <fullName evidence="1">Uncharacterized protein</fullName>
    </submittedName>
</protein>
<dbReference type="AlphaFoldDB" id="A0A316AT22"/>
<evidence type="ECO:0000313" key="2">
    <source>
        <dbReference type="Proteomes" id="UP000245880"/>
    </source>
</evidence>
<organism evidence="1 2">
    <name type="scientific">Dyadobacter jejuensis</name>
    <dbReference type="NCBI Taxonomy" id="1082580"/>
    <lineage>
        <taxon>Bacteria</taxon>
        <taxon>Pseudomonadati</taxon>
        <taxon>Bacteroidota</taxon>
        <taxon>Cytophagia</taxon>
        <taxon>Cytophagales</taxon>
        <taxon>Spirosomataceae</taxon>
        <taxon>Dyadobacter</taxon>
    </lineage>
</organism>
<sequence>MLLKAWVIPLIYLDYEIRKDFIASTLCINRDKPMVICNGKCYLAEKVAEAERQKQQQSEQDYMSSLIYQVMDTMTVYSFPPAPISEEEVSSLSYFYKSAFLGRLVPDRIFHPPLA</sequence>
<gene>
    <name evidence="1" type="ORF">CLV98_101680</name>
</gene>